<dbReference type="PROSITE" id="PS50935">
    <property type="entry name" value="SSB"/>
    <property type="match status" value="1"/>
</dbReference>
<dbReference type="InterPro" id="IPR011344">
    <property type="entry name" value="ssDNA-bd"/>
</dbReference>
<evidence type="ECO:0000313" key="2">
    <source>
        <dbReference type="EMBL" id="EKC59610.1"/>
    </source>
</evidence>
<dbReference type="Pfam" id="PF00436">
    <property type="entry name" value="SSB"/>
    <property type="match status" value="1"/>
</dbReference>
<dbReference type="InterPro" id="IPR012340">
    <property type="entry name" value="NA-bd_OB-fold"/>
</dbReference>
<dbReference type="NCBIfam" id="TIGR00621">
    <property type="entry name" value="ssb"/>
    <property type="match status" value="1"/>
</dbReference>
<dbReference type="InterPro" id="IPR000424">
    <property type="entry name" value="Primosome_PriB/ssb"/>
</dbReference>
<dbReference type="GO" id="GO:0009295">
    <property type="term" value="C:nucleoid"/>
    <property type="evidence" value="ECO:0007669"/>
    <property type="project" value="TreeGrafter"/>
</dbReference>
<organism evidence="2">
    <name type="scientific">human gut metagenome</name>
    <dbReference type="NCBI Taxonomy" id="408170"/>
    <lineage>
        <taxon>unclassified sequences</taxon>
        <taxon>metagenomes</taxon>
        <taxon>organismal metagenomes</taxon>
    </lineage>
</organism>
<reference evidence="2" key="1">
    <citation type="journal article" date="2013" name="Environ. Microbiol.">
        <title>Microbiota from the distal guts of lean and obese adolescents exhibit partial functional redundancy besides clear differences in community structure.</title>
        <authorList>
            <person name="Ferrer M."/>
            <person name="Ruiz A."/>
            <person name="Lanza F."/>
            <person name="Haange S.B."/>
            <person name="Oberbach A."/>
            <person name="Till H."/>
            <person name="Bargiela R."/>
            <person name="Campoy C."/>
            <person name="Segura M.T."/>
            <person name="Richter M."/>
            <person name="von Bergen M."/>
            <person name="Seifert J."/>
            <person name="Suarez A."/>
        </authorList>
    </citation>
    <scope>NUCLEOTIDE SEQUENCE</scope>
</reference>
<dbReference type="AlphaFoldDB" id="K1T0P3"/>
<comment type="caution">
    <text evidence="2">The sequence shown here is derived from an EMBL/GenBank/DDBJ whole genome shotgun (WGS) entry which is preliminary data.</text>
</comment>
<dbReference type="GO" id="GO:0006260">
    <property type="term" value="P:DNA replication"/>
    <property type="evidence" value="ECO:0007669"/>
    <property type="project" value="InterPro"/>
</dbReference>
<dbReference type="SUPFAM" id="SSF50249">
    <property type="entry name" value="Nucleic acid-binding proteins"/>
    <property type="match status" value="1"/>
</dbReference>
<dbReference type="HAMAP" id="MF_00984">
    <property type="entry name" value="SSB"/>
    <property type="match status" value="1"/>
</dbReference>
<evidence type="ECO:0000256" key="1">
    <source>
        <dbReference type="ARBA" id="ARBA00023125"/>
    </source>
</evidence>
<accession>K1T0P3</accession>
<dbReference type="CDD" id="cd04496">
    <property type="entry name" value="SSB_OBF"/>
    <property type="match status" value="1"/>
</dbReference>
<gene>
    <name evidence="2" type="ORF">LEA_13273</name>
</gene>
<proteinExistence type="inferred from homology"/>
<dbReference type="PANTHER" id="PTHR10302">
    <property type="entry name" value="SINGLE-STRANDED DNA-BINDING PROTEIN"/>
    <property type="match status" value="1"/>
</dbReference>
<sequence length="146" mass="15644">MNKLTIIGNLARDPELRTVRDGISVCDFTVAVNRRGSRQNTANGQSDADFFRVTAWRQLGELCAKYLAKGRKVCVVGPVSARTYTANDGTTRVSLEVTADEVEFLSSRMDDGAPAYNNAAPSAAAAPAPTAQNNGFTAVETDELPF</sequence>
<dbReference type="PIRSF" id="PIRSF002070">
    <property type="entry name" value="SSB"/>
    <property type="match status" value="1"/>
</dbReference>
<dbReference type="EMBL" id="AJWY01009005">
    <property type="protein sequence ID" value="EKC59610.1"/>
    <property type="molecule type" value="Genomic_DNA"/>
</dbReference>
<protein>
    <submittedName>
        <fullName evidence="2">Single-strand DNA-binding protein</fullName>
    </submittedName>
</protein>
<dbReference type="PANTHER" id="PTHR10302:SF27">
    <property type="entry name" value="SINGLE-STRANDED DNA-BINDING PROTEIN"/>
    <property type="match status" value="1"/>
</dbReference>
<keyword evidence="1 2" id="KW-0238">DNA-binding</keyword>
<dbReference type="GO" id="GO:0003697">
    <property type="term" value="F:single-stranded DNA binding"/>
    <property type="evidence" value="ECO:0007669"/>
    <property type="project" value="InterPro"/>
</dbReference>
<name>K1T0P3_9ZZZZ</name>
<dbReference type="Gene3D" id="2.40.50.140">
    <property type="entry name" value="Nucleic acid-binding proteins"/>
    <property type="match status" value="1"/>
</dbReference>